<dbReference type="PROSITE" id="PS51084">
    <property type="entry name" value="HIT_2"/>
    <property type="match status" value="1"/>
</dbReference>
<name>A0AAU8DNS8_9ACTN</name>
<evidence type="ECO:0000313" key="3">
    <source>
        <dbReference type="EMBL" id="XCG62877.1"/>
    </source>
</evidence>
<proteinExistence type="predicted"/>
<feature type="short sequence motif" description="Histidine triad motif" evidence="1">
    <location>
        <begin position="97"/>
        <end position="101"/>
    </location>
</feature>
<dbReference type="InterPro" id="IPR036265">
    <property type="entry name" value="HIT-like_sf"/>
</dbReference>
<reference evidence="3" key="1">
    <citation type="submission" date="2024-05" db="EMBL/GenBank/DDBJ databases">
        <authorList>
            <person name="Cai S.Y."/>
            <person name="Jin L.M."/>
            <person name="Li H.R."/>
        </authorList>
    </citation>
    <scope>NUCLEOTIDE SEQUENCE</scope>
    <source>
        <strain evidence="3">A5-74</strain>
    </source>
</reference>
<evidence type="ECO:0000256" key="1">
    <source>
        <dbReference type="PROSITE-ProRule" id="PRU00464"/>
    </source>
</evidence>
<dbReference type="RefSeq" id="WP_353648492.1">
    <property type="nucleotide sequence ID" value="NZ_CP159218.1"/>
</dbReference>
<dbReference type="Pfam" id="PF01230">
    <property type="entry name" value="HIT"/>
    <property type="match status" value="1"/>
</dbReference>
<sequence length="145" mass="16219">MTAGVDCGLCADASEPLNLHSVLVTELPTSYVRLVRNQSQTGYCVVILEDHVTELHHLEPRELTAFWMEVAVTSRAIAELFSPVKLNHLSMGHRCPHLHCHVYPQYQHNDPFQNVDISAGDTRPTVECLRVRAASIEARIHGLLT</sequence>
<feature type="domain" description="HIT" evidence="2">
    <location>
        <begin position="8"/>
        <end position="113"/>
    </location>
</feature>
<dbReference type="GO" id="GO:0003824">
    <property type="term" value="F:catalytic activity"/>
    <property type="evidence" value="ECO:0007669"/>
    <property type="project" value="InterPro"/>
</dbReference>
<dbReference type="EMBL" id="CP159218">
    <property type="protein sequence ID" value="XCG62877.1"/>
    <property type="molecule type" value="Genomic_DNA"/>
</dbReference>
<gene>
    <name evidence="3" type="ORF">ABLG96_16885</name>
</gene>
<evidence type="ECO:0000259" key="2">
    <source>
        <dbReference type="PROSITE" id="PS51084"/>
    </source>
</evidence>
<protein>
    <submittedName>
        <fullName evidence="3">HIT domain-containing protein</fullName>
    </submittedName>
</protein>
<accession>A0AAU8DNS8</accession>
<dbReference type="InterPro" id="IPR011146">
    <property type="entry name" value="HIT-like"/>
</dbReference>
<dbReference type="AlphaFoldDB" id="A0AAU8DNS8"/>
<dbReference type="Gene3D" id="3.30.428.10">
    <property type="entry name" value="HIT-like"/>
    <property type="match status" value="1"/>
</dbReference>
<organism evidence="3">
    <name type="scientific">Nakamurella sp. A5-74</name>
    <dbReference type="NCBI Taxonomy" id="3158264"/>
    <lineage>
        <taxon>Bacteria</taxon>
        <taxon>Bacillati</taxon>
        <taxon>Actinomycetota</taxon>
        <taxon>Actinomycetes</taxon>
        <taxon>Nakamurellales</taxon>
        <taxon>Nakamurellaceae</taxon>
        <taxon>Nakamurella</taxon>
    </lineage>
</organism>
<dbReference type="SUPFAM" id="SSF54197">
    <property type="entry name" value="HIT-like"/>
    <property type="match status" value="1"/>
</dbReference>